<comment type="cofactor">
    <cofactor evidence="1">
        <name>Mg(2+)</name>
        <dbReference type="ChEBI" id="CHEBI:18420"/>
    </cofactor>
</comment>
<evidence type="ECO:0000256" key="4">
    <source>
        <dbReference type="ARBA" id="ARBA00022723"/>
    </source>
</evidence>
<evidence type="ECO:0000256" key="2">
    <source>
        <dbReference type="ARBA" id="ARBA00006706"/>
    </source>
</evidence>
<dbReference type="PANTHER" id="PTHR43281">
    <property type="entry name" value="FARNESYL DIPHOSPHATE SYNTHASE"/>
    <property type="match status" value="1"/>
</dbReference>
<evidence type="ECO:0000256" key="3">
    <source>
        <dbReference type="ARBA" id="ARBA00022679"/>
    </source>
</evidence>
<keyword evidence="4" id="KW-0479">Metal-binding</keyword>
<comment type="caution">
    <text evidence="8">The sequence shown here is derived from an EMBL/GenBank/DDBJ whole genome shotgun (WGS) entry which is preliminary data.</text>
</comment>
<evidence type="ECO:0000256" key="1">
    <source>
        <dbReference type="ARBA" id="ARBA00001946"/>
    </source>
</evidence>
<keyword evidence="6" id="KW-0414">Isoprene biosynthesis</keyword>
<dbReference type="Pfam" id="PF00348">
    <property type="entry name" value="polyprenyl_synt"/>
    <property type="match status" value="1"/>
</dbReference>
<sequence>MNKFSQFSQEWQPKINQKLADDLVLISPSRNNTEMQPMLAYALLNGGKRLRPLLTLAVLQSFQAKISPDDLRVATMVEWVHSYSLVHDDLPAMDNDQYRRGQLSVHAKFGHANGILVGDALLTAAFQVGTLASSINPKRLLKVINSLALRAGVTGMVGGQFYDMQNHQGQAITKEWLLDKVYQPKTAALISHALLAGGYLLDLPAADCDLLRQYGENFGLAFQIQDDLDDYQQDADEEIASLPHLIGVAATQSVKANLLSDARFCLRKLAQSHLNFNAELLDQFLQQLENKS</sequence>
<protein>
    <submittedName>
        <fullName evidence="8">Uncharacterized protein</fullName>
    </submittedName>
</protein>
<dbReference type="InterPro" id="IPR008949">
    <property type="entry name" value="Isoprenoid_synthase_dom_sf"/>
</dbReference>
<gene>
    <name evidence="8" type="ORF">LMG032447_00150</name>
</gene>
<keyword evidence="5" id="KW-0460">Magnesium</keyword>
<dbReference type="SUPFAM" id="SSF48576">
    <property type="entry name" value="Terpenoid synthases"/>
    <property type="match status" value="1"/>
</dbReference>
<evidence type="ECO:0000256" key="7">
    <source>
        <dbReference type="RuleBase" id="RU004466"/>
    </source>
</evidence>
<dbReference type="PANTHER" id="PTHR43281:SF1">
    <property type="entry name" value="FARNESYL DIPHOSPHATE SYNTHASE"/>
    <property type="match status" value="1"/>
</dbReference>
<dbReference type="PROSITE" id="PS00444">
    <property type="entry name" value="POLYPRENYL_SYNTHASE_2"/>
    <property type="match status" value="1"/>
</dbReference>
<dbReference type="EMBL" id="CAKOEU010000001">
    <property type="protein sequence ID" value="CAH1850520.1"/>
    <property type="molecule type" value="Genomic_DNA"/>
</dbReference>
<evidence type="ECO:0000313" key="9">
    <source>
        <dbReference type="Proteomes" id="UP000838102"/>
    </source>
</evidence>
<dbReference type="InterPro" id="IPR033749">
    <property type="entry name" value="Polyprenyl_synt_CS"/>
</dbReference>
<keyword evidence="9" id="KW-1185">Reference proteome</keyword>
<dbReference type="RefSeq" id="WP_248705614.1">
    <property type="nucleotide sequence ID" value="NZ_CAKOET010000001.1"/>
</dbReference>
<evidence type="ECO:0000313" key="8">
    <source>
        <dbReference type="EMBL" id="CAH1850520.1"/>
    </source>
</evidence>
<organism evidence="8 9">
    <name type="scientific">Convivina praedatoris</name>
    <dbReference type="NCBI Taxonomy" id="2880963"/>
    <lineage>
        <taxon>Bacteria</taxon>
        <taxon>Bacillati</taxon>
        <taxon>Bacillota</taxon>
        <taxon>Bacilli</taxon>
        <taxon>Lactobacillales</taxon>
        <taxon>Lactobacillaceae</taxon>
        <taxon>Convivina</taxon>
    </lineage>
</organism>
<comment type="similarity">
    <text evidence="2 7">Belongs to the FPP/GGPP synthase family.</text>
</comment>
<dbReference type="InterPro" id="IPR000092">
    <property type="entry name" value="Polyprenyl_synt"/>
</dbReference>
<accession>A0ABN8H782</accession>
<keyword evidence="3 7" id="KW-0808">Transferase</keyword>
<dbReference type="Proteomes" id="UP000838102">
    <property type="component" value="Unassembled WGS sequence"/>
</dbReference>
<reference evidence="8" key="1">
    <citation type="submission" date="2022-03" db="EMBL/GenBank/DDBJ databases">
        <authorList>
            <person name="Hettiarachchi G."/>
        </authorList>
    </citation>
    <scope>NUCLEOTIDE SEQUENCE</scope>
    <source>
        <strain evidence="8">LMG 32447</strain>
    </source>
</reference>
<evidence type="ECO:0000256" key="6">
    <source>
        <dbReference type="ARBA" id="ARBA00023229"/>
    </source>
</evidence>
<dbReference type="PROSITE" id="PS00723">
    <property type="entry name" value="POLYPRENYL_SYNTHASE_1"/>
    <property type="match status" value="1"/>
</dbReference>
<evidence type="ECO:0000256" key="5">
    <source>
        <dbReference type="ARBA" id="ARBA00022842"/>
    </source>
</evidence>
<proteinExistence type="inferred from homology"/>
<dbReference type="Gene3D" id="1.10.600.10">
    <property type="entry name" value="Farnesyl Diphosphate Synthase"/>
    <property type="match status" value="1"/>
</dbReference>
<dbReference type="SFLD" id="SFLDS00005">
    <property type="entry name" value="Isoprenoid_Synthase_Type_I"/>
    <property type="match status" value="1"/>
</dbReference>
<name>A0ABN8H782_9LACO</name>